<dbReference type="InterPro" id="IPR018389">
    <property type="entry name" value="DctP_fam"/>
</dbReference>
<dbReference type="Pfam" id="PF03480">
    <property type="entry name" value="DctP"/>
    <property type="match status" value="1"/>
</dbReference>
<dbReference type="PANTHER" id="PTHR33376:SF15">
    <property type="entry name" value="BLL6794 PROTEIN"/>
    <property type="match status" value="1"/>
</dbReference>
<gene>
    <name evidence="3" type="ORF">DFP80_11048</name>
</gene>
<evidence type="ECO:0000256" key="2">
    <source>
        <dbReference type="SAM" id="SignalP"/>
    </source>
</evidence>
<dbReference type="CDD" id="cd13665">
    <property type="entry name" value="PBP2_TRAP_Dctp3_4"/>
    <property type="match status" value="1"/>
</dbReference>
<dbReference type="InterPro" id="IPR038404">
    <property type="entry name" value="TRAP_DctP_sf"/>
</dbReference>
<reference evidence="3 4" key="1">
    <citation type="submission" date="2018-06" db="EMBL/GenBank/DDBJ databases">
        <title>Genomic Encyclopedia of Type Strains, Phase III (KMG-III): the genomes of soil and plant-associated and newly described type strains.</title>
        <authorList>
            <person name="Whitman W."/>
        </authorList>
    </citation>
    <scope>NUCLEOTIDE SEQUENCE [LARGE SCALE GENOMIC DNA]</scope>
    <source>
        <strain evidence="3 4">CECT 7377</strain>
    </source>
</reference>
<dbReference type="AlphaFoldDB" id="A0A366J557"/>
<feature type="chain" id="PRO_5016619662" evidence="2">
    <location>
        <begin position="24"/>
        <end position="339"/>
    </location>
</feature>
<keyword evidence="4" id="KW-1185">Reference proteome</keyword>
<dbReference type="GO" id="GO:0055085">
    <property type="term" value="P:transmembrane transport"/>
    <property type="evidence" value="ECO:0007669"/>
    <property type="project" value="InterPro"/>
</dbReference>
<dbReference type="EMBL" id="QNSE01000010">
    <property type="protein sequence ID" value="RBP81078.1"/>
    <property type="molecule type" value="Genomic_DNA"/>
</dbReference>
<evidence type="ECO:0000313" key="4">
    <source>
        <dbReference type="Proteomes" id="UP000252792"/>
    </source>
</evidence>
<dbReference type="RefSeq" id="WP_113917390.1">
    <property type="nucleotide sequence ID" value="NZ_QNSE01000010.1"/>
</dbReference>
<dbReference type="Gene3D" id="3.40.190.170">
    <property type="entry name" value="Bacterial extracellular solute-binding protein, family 7"/>
    <property type="match status" value="1"/>
</dbReference>
<sequence>MTKVISSCLVAASLSLSSVSVLAETTLRFAHIWPATSDVQVKLFDEWAKAVTEESNGELRIEMYPSQTLVKANRAYDGAVKGLTDISALVQGYSAGRFPLSEIVQLPGISSSAPQGACILQTLYDEGDISQEYDDSHVLYMFTTGPAYLHTRDKEIQIPSDFEGLKIRRPNAVGGEMLVQMGASPVGMSAPDIYQSLERRVVDGLSFPFEAMKVFRVNELVNYHLQIPYASGLFAVTMNKRSYNRLSPEMKQVIDNNSGMKWSMRAANVFAQLDKEGLQEAKDQGDVIHVVNDPMNDPDWGGLLKKGTNAYLDRIESEGRVTARDVYQKAISLTSKCGV</sequence>
<evidence type="ECO:0000256" key="1">
    <source>
        <dbReference type="ARBA" id="ARBA00022729"/>
    </source>
</evidence>
<accession>A0A366J557</accession>
<feature type="signal peptide" evidence="2">
    <location>
        <begin position="1"/>
        <end position="23"/>
    </location>
</feature>
<organism evidence="3 4">
    <name type="scientific">Marinomonas rhizomae</name>
    <dbReference type="NCBI Taxonomy" id="491948"/>
    <lineage>
        <taxon>Bacteria</taxon>
        <taxon>Pseudomonadati</taxon>
        <taxon>Pseudomonadota</taxon>
        <taxon>Gammaproteobacteria</taxon>
        <taxon>Oceanospirillales</taxon>
        <taxon>Oceanospirillaceae</taxon>
        <taxon>Marinomonas</taxon>
    </lineage>
</organism>
<dbReference type="Proteomes" id="UP000252792">
    <property type="component" value="Unassembled WGS sequence"/>
</dbReference>
<dbReference type="NCBIfam" id="NF037995">
    <property type="entry name" value="TRAP_S1"/>
    <property type="match status" value="1"/>
</dbReference>
<protein>
    <submittedName>
        <fullName evidence="3">TRAP-type C4-dicarboxylate transport system substrate-binding protein</fullName>
    </submittedName>
</protein>
<dbReference type="PANTHER" id="PTHR33376">
    <property type="match status" value="1"/>
</dbReference>
<dbReference type="OrthoDB" id="9177965at2"/>
<keyword evidence="1 2" id="KW-0732">Signal</keyword>
<comment type="caution">
    <text evidence="3">The sequence shown here is derived from an EMBL/GenBank/DDBJ whole genome shotgun (WGS) entry which is preliminary data.</text>
</comment>
<evidence type="ECO:0000313" key="3">
    <source>
        <dbReference type="EMBL" id="RBP81078.1"/>
    </source>
</evidence>
<proteinExistence type="predicted"/>
<name>A0A366J557_9GAMM</name>